<dbReference type="AlphaFoldDB" id="A0A562NCL5"/>
<organism evidence="1 2">
    <name type="scientific">Mesorhizobium tianshanense</name>
    <dbReference type="NCBI Taxonomy" id="39844"/>
    <lineage>
        <taxon>Bacteria</taxon>
        <taxon>Pseudomonadati</taxon>
        <taxon>Pseudomonadota</taxon>
        <taxon>Alphaproteobacteria</taxon>
        <taxon>Hyphomicrobiales</taxon>
        <taxon>Phyllobacteriaceae</taxon>
        <taxon>Mesorhizobium</taxon>
    </lineage>
</organism>
<dbReference type="Proteomes" id="UP000317122">
    <property type="component" value="Unassembled WGS sequence"/>
</dbReference>
<name>A0A562NCL5_9HYPH</name>
<comment type="caution">
    <text evidence="1">The sequence shown here is derived from an EMBL/GenBank/DDBJ whole genome shotgun (WGS) entry which is preliminary data.</text>
</comment>
<keyword evidence="2" id="KW-1185">Reference proteome</keyword>
<evidence type="ECO:0000313" key="1">
    <source>
        <dbReference type="EMBL" id="TWI29788.1"/>
    </source>
</evidence>
<protein>
    <submittedName>
        <fullName evidence="1">Uncharacterized protein</fullName>
    </submittedName>
</protein>
<dbReference type="EMBL" id="VLKT01000034">
    <property type="protein sequence ID" value="TWI29788.1"/>
    <property type="molecule type" value="Genomic_DNA"/>
</dbReference>
<sequence>MTDVEGAERPGLGPRVDLERSIVMLDWLGDIDLQRRAQIGLNKGESD</sequence>
<reference evidence="1 2" key="1">
    <citation type="journal article" date="2015" name="Stand. Genomic Sci.">
        <title>Genomic Encyclopedia of Bacterial and Archaeal Type Strains, Phase III: the genomes of soil and plant-associated and newly described type strains.</title>
        <authorList>
            <person name="Whitman W.B."/>
            <person name="Woyke T."/>
            <person name="Klenk H.P."/>
            <person name="Zhou Y."/>
            <person name="Lilburn T.G."/>
            <person name="Beck B.J."/>
            <person name="De Vos P."/>
            <person name="Vandamme P."/>
            <person name="Eisen J.A."/>
            <person name="Garrity G."/>
            <person name="Hugenholtz P."/>
            <person name="Kyrpides N.C."/>
        </authorList>
    </citation>
    <scope>NUCLEOTIDE SEQUENCE [LARGE SCALE GENOMIC DNA]</scope>
    <source>
        <strain evidence="1 2">CGMCC 1.2546</strain>
    </source>
</reference>
<dbReference type="RefSeq" id="WP_156090951.1">
    <property type="nucleotide sequence ID" value="NZ_BSPF01000108.1"/>
</dbReference>
<proteinExistence type="predicted"/>
<gene>
    <name evidence="1" type="ORF">IQ26_04902</name>
</gene>
<accession>A0A562NCL5</accession>
<evidence type="ECO:0000313" key="2">
    <source>
        <dbReference type="Proteomes" id="UP000317122"/>
    </source>
</evidence>